<sequence>MCNHLMCAIVTCVHSSHLSTTRLATRPISFALCCAVKSETRADIEVARLALPRMRCGLGRR</sequence>
<dbReference type="EMBL" id="CP069045">
    <property type="protein sequence ID" value="QRD07603.1"/>
    <property type="molecule type" value="Genomic_DNA"/>
</dbReference>
<gene>
    <name evidence="1" type="ORF">JI435_424640</name>
</gene>
<dbReference type="Proteomes" id="UP000663193">
    <property type="component" value="Chromosome 23"/>
</dbReference>
<dbReference type="VEuPathDB" id="FungiDB:JI435_424640"/>
<accession>A0A7U2NRE3</accession>
<name>A0A7U2NRE3_PHANO</name>
<dbReference type="AlphaFoldDB" id="A0A7U2NRE3"/>
<evidence type="ECO:0000313" key="1">
    <source>
        <dbReference type="EMBL" id="QRD07603.1"/>
    </source>
</evidence>
<keyword evidence="2" id="KW-1185">Reference proteome</keyword>
<protein>
    <submittedName>
        <fullName evidence="1">Uncharacterized protein</fullName>
    </submittedName>
</protein>
<proteinExistence type="predicted"/>
<reference evidence="2" key="1">
    <citation type="journal article" date="2021" name="BMC Genomics">
        <title>Chromosome-level genome assembly and manually-curated proteome of model necrotroph Parastagonospora nodorum Sn15 reveals a genome-wide trove of candidate effector homologs, and redundancy of virulence-related functions within an accessory chromosome.</title>
        <authorList>
            <person name="Bertazzoni S."/>
            <person name="Jones D.A.B."/>
            <person name="Phan H.T."/>
            <person name="Tan K.-C."/>
            <person name="Hane J.K."/>
        </authorList>
    </citation>
    <scope>NUCLEOTIDE SEQUENCE [LARGE SCALE GENOMIC DNA]</scope>
    <source>
        <strain evidence="2">SN15 / ATCC MYA-4574 / FGSC 10173)</strain>
    </source>
</reference>
<evidence type="ECO:0000313" key="2">
    <source>
        <dbReference type="Proteomes" id="UP000663193"/>
    </source>
</evidence>
<organism evidence="1 2">
    <name type="scientific">Phaeosphaeria nodorum (strain SN15 / ATCC MYA-4574 / FGSC 10173)</name>
    <name type="common">Glume blotch fungus</name>
    <name type="synonym">Parastagonospora nodorum</name>
    <dbReference type="NCBI Taxonomy" id="321614"/>
    <lineage>
        <taxon>Eukaryota</taxon>
        <taxon>Fungi</taxon>
        <taxon>Dikarya</taxon>
        <taxon>Ascomycota</taxon>
        <taxon>Pezizomycotina</taxon>
        <taxon>Dothideomycetes</taxon>
        <taxon>Pleosporomycetidae</taxon>
        <taxon>Pleosporales</taxon>
        <taxon>Pleosporineae</taxon>
        <taxon>Phaeosphaeriaceae</taxon>
        <taxon>Parastagonospora</taxon>
    </lineage>
</organism>